<dbReference type="Gene3D" id="3.10.10.10">
    <property type="entry name" value="HIV Type 1 Reverse Transcriptase, subunit A, domain 1"/>
    <property type="match status" value="1"/>
</dbReference>
<dbReference type="SUPFAM" id="SSF56672">
    <property type="entry name" value="DNA/RNA polymerases"/>
    <property type="match status" value="1"/>
</dbReference>
<comment type="similarity">
    <text evidence="1">Belongs to the beta type-B retroviral polymerase family. HERV class-II K(HML-2) pol subfamily.</text>
</comment>
<dbReference type="PROSITE" id="PS50878">
    <property type="entry name" value="RT_POL"/>
    <property type="match status" value="1"/>
</dbReference>
<dbReference type="PANTHER" id="PTHR33064">
    <property type="entry name" value="POL PROTEIN"/>
    <property type="match status" value="1"/>
</dbReference>
<dbReference type="AlphaFoldDB" id="A0A091XI56"/>
<dbReference type="EC" id="3.1.26.4" evidence="2"/>
<feature type="non-terminal residue" evidence="4">
    <location>
        <position position="229"/>
    </location>
</feature>
<protein>
    <recommendedName>
        <fullName evidence="2">ribonuclease H</fullName>
        <ecNumber evidence="2">3.1.26.4</ecNumber>
    </recommendedName>
</protein>
<dbReference type="InterPro" id="IPR043128">
    <property type="entry name" value="Rev_trsase/Diguanyl_cyclase"/>
</dbReference>
<dbReference type="InterPro" id="IPR000477">
    <property type="entry name" value="RT_dom"/>
</dbReference>
<gene>
    <name evidence="4" type="ORF">N306_01289</name>
</gene>
<dbReference type="Proteomes" id="UP000053605">
    <property type="component" value="Unassembled WGS sequence"/>
</dbReference>
<evidence type="ECO:0000313" key="4">
    <source>
        <dbReference type="EMBL" id="KFR12866.1"/>
    </source>
</evidence>
<reference evidence="4 5" key="1">
    <citation type="submission" date="2014-04" db="EMBL/GenBank/DDBJ databases">
        <title>Genome evolution of avian class.</title>
        <authorList>
            <person name="Zhang G."/>
            <person name="Li C."/>
        </authorList>
    </citation>
    <scope>NUCLEOTIDE SEQUENCE [LARGE SCALE GENOMIC DNA]</scope>
    <source>
        <strain evidence="4">BGI_N306</strain>
    </source>
</reference>
<dbReference type="Pfam" id="PF00078">
    <property type="entry name" value="RVT_1"/>
    <property type="match status" value="1"/>
</dbReference>
<evidence type="ECO:0000256" key="1">
    <source>
        <dbReference type="ARBA" id="ARBA00010879"/>
    </source>
</evidence>
<dbReference type="PANTHER" id="PTHR33064:SF37">
    <property type="entry name" value="RIBONUCLEASE H"/>
    <property type="match status" value="1"/>
</dbReference>
<evidence type="ECO:0000259" key="3">
    <source>
        <dbReference type="PROSITE" id="PS50878"/>
    </source>
</evidence>
<keyword evidence="5" id="KW-1185">Reference proteome</keyword>
<sequence length="229" mass="25979">TLDVKDMFFMVPLQEHDKAQFAFTWKGIQYTFNRLPQGYKHSPTIAPNALAKTLTGIPIPSDVTIYQYIGDLLIGGEQSDTVKWAMDDVTLQLTTLGLEITPSKCQGPAQEVKFLGVWWIKGALCIPPDKLEKVEQGQDPSNVKELQQVLGTLVYWRKHVSGFSIIARPLDNLLRKKKSWEWTNQHSNALEAVVKELRLFQQLGPVHPSDAIRVEWGFSEHGSHCNVWQ</sequence>
<feature type="non-terminal residue" evidence="4">
    <location>
        <position position="1"/>
    </location>
</feature>
<dbReference type="EMBL" id="KK735164">
    <property type="protein sequence ID" value="KFR12866.1"/>
    <property type="molecule type" value="Genomic_DNA"/>
</dbReference>
<proteinExistence type="inferred from homology"/>
<dbReference type="InterPro" id="IPR051320">
    <property type="entry name" value="Viral_Replic_Matur_Polypro"/>
</dbReference>
<name>A0A091XI56_OPIHO</name>
<dbReference type="Gene3D" id="3.30.70.270">
    <property type="match status" value="2"/>
</dbReference>
<accession>A0A091XI56</accession>
<dbReference type="InterPro" id="IPR043502">
    <property type="entry name" value="DNA/RNA_pol_sf"/>
</dbReference>
<organism evidence="4 5">
    <name type="scientific">Opisthocomus hoazin</name>
    <name type="common">Hoatzin</name>
    <name type="synonym">Phasianus hoazin</name>
    <dbReference type="NCBI Taxonomy" id="30419"/>
    <lineage>
        <taxon>Eukaryota</taxon>
        <taxon>Metazoa</taxon>
        <taxon>Chordata</taxon>
        <taxon>Craniata</taxon>
        <taxon>Vertebrata</taxon>
        <taxon>Euteleostomi</taxon>
        <taxon>Archelosauria</taxon>
        <taxon>Archosauria</taxon>
        <taxon>Dinosauria</taxon>
        <taxon>Saurischia</taxon>
        <taxon>Theropoda</taxon>
        <taxon>Coelurosauria</taxon>
        <taxon>Aves</taxon>
        <taxon>Neognathae</taxon>
        <taxon>Neoaves</taxon>
        <taxon>Opisthocomiformes</taxon>
        <taxon>Opisthocomidae</taxon>
        <taxon>Opisthocomus</taxon>
    </lineage>
</organism>
<dbReference type="STRING" id="30419.A0A091XI56"/>
<feature type="domain" description="Reverse transcriptase" evidence="3">
    <location>
        <begin position="1"/>
        <end position="119"/>
    </location>
</feature>
<evidence type="ECO:0000313" key="5">
    <source>
        <dbReference type="Proteomes" id="UP000053605"/>
    </source>
</evidence>
<evidence type="ECO:0000256" key="2">
    <source>
        <dbReference type="ARBA" id="ARBA00012180"/>
    </source>
</evidence>
<dbReference type="PhylomeDB" id="A0A091XI56"/>
<dbReference type="GO" id="GO:0004523">
    <property type="term" value="F:RNA-DNA hybrid ribonuclease activity"/>
    <property type="evidence" value="ECO:0007669"/>
    <property type="project" value="UniProtKB-EC"/>
</dbReference>